<evidence type="ECO:0000256" key="3">
    <source>
        <dbReference type="ARBA" id="ARBA00023163"/>
    </source>
</evidence>
<dbReference type="SUPFAM" id="SSF46894">
    <property type="entry name" value="C-terminal effector domain of the bipartite response regulators"/>
    <property type="match status" value="1"/>
</dbReference>
<dbReference type="Proteomes" id="UP000295294">
    <property type="component" value="Plasmid unnamed1"/>
</dbReference>
<dbReference type="PANTHER" id="PTHR44688:SF16">
    <property type="entry name" value="DNA-BINDING TRANSCRIPTIONAL ACTIVATOR DEVR_DOSR"/>
    <property type="match status" value="1"/>
</dbReference>
<dbReference type="RefSeq" id="WP_135706629.1">
    <property type="nucleotide sequence ID" value="NZ_CP038636.1"/>
</dbReference>
<keyword evidence="2" id="KW-0238">DNA-binding</keyword>
<dbReference type="InterPro" id="IPR036388">
    <property type="entry name" value="WH-like_DNA-bd_sf"/>
</dbReference>
<dbReference type="OrthoDB" id="134985at2"/>
<keyword evidence="3" id="KW-0804">Transcription</keyword>
<dbReference type="Pfam" id="PF25873">
    <property type="entry name" value="WHD_MalT"/>
    <property type="match status" value="1"/>
</dbReference>
<dbReference type="InterPro" id="IPR011990">
    <property type="entry name" value="TPR-like_helical_dom_sf"/>
</dbReference>
<dbReference type="InterPro" id="IPR000792">
    <property type="entry name" value="Tscrpt_reg_LuxR_C"/>
</dbReference>
<evidence type="ECO:0000313" key="6">
    <source>
        <dbReference type="Proteomes" id="UP000295294"/>
    </source>
</evidence>
<dbReference type="Gene3D" id="1.25.40.10">
    <property type="entry name" value="Tetratricopeptide repeat domain"/>
    <property type="match status" value="1"/>
</dbReference>
<evidence type="ECO:0000313" key="5">
    <source>
        <dbReference type="EMBL" id="QBY55385.1"/>
    </source>
</evidence>
<dbReference type="Gene3D" id="1.10.10.10">
    <property type="entry name" value="Winged helix-like DNA-binding domain superfamily/Winged helix DNA-binding domain"/>
    <property type="match status" value="1"/>
</dbReference>
<keyword evidence="1" id="KW-0805">Transcription regulation</keyword>
<dbReference type="KEGG" id="cox:E0W60_30485"/>
<name>A0A4P7LHW4_9BURK</name>
<evidence type="ECO:0000259" key="4">
    <source>
        <dbReference type="PROSITE" id="PS50043"/>
    </source>
</evidence>
<dbReference type="EMBL" id="CP038636">
    <property type="protein sequence ID" value="QBY55385.1"/>
    <property type="molecule type" value="Genomic_DNA"/>
</dbReference>
<dbReference type="AlphaFoldDB" id="A0A4P7LHW4"/>
<gene>
    <name evidence="5" type="ORF">E0W60_30485</name>
</gene>
<dbReference type="GO" id="GO:0006355">
    <property type="term" value="P:regulation of DNA-templated transcription"/>
    <property type="evidence" value="ECO:0007669"/>
    <property type="project" value="InterPro"/>
</dbReference>
<dbReference type="Pfam" id="PF00196">
    <property type="entry name" value="GerE"/>
    <property type="match status" value="1"/>
</dbReference>
<proteinExistence type="predicted"/>
<keyword evidence="5" id="KW-0614">Plasmid</keyword>
<sequence length="928" mass="102204">MDPSQRPGTSASLPASAAVGTKIVPPRGARRLMARTALTARLMELRRQRCVVLRARAGSGKTSTLLAWRQLLVGVGYDVSWLSLNADDNDWARFCDCILGTLAEVDPAITRDAAVLASPAGDNLAIERWILSLLGGVASRQRPLMIMIDDLQHLTHPQVLWALQCLIQYAPDHLHFAFGTRSALSFLPAHAMAQGLVSELGPDDLAFTATESAAFLQAQLGRVDQRDAEELHRMTEGWAAGLQLAALNLKAQRQATAIPVPLHDATAFSAYFESEVLARMSAADLALFTRMSVCNPVSASLCAALTGSPAAVTRTMTRLDRLYAQDLFITQIHDRDHETWYKLHPLLREVLQTRVCALPLAEQRELHLIAWRWFEQRGLIDEAVRHAVLAGEDEAAADLVNTSSTDLMARGELSRLSALLRLLPPEQIEARFGLRLASAYLLLPERGRDATARALAQFDAQIAAGQLNRRQRFSVTLLRASLALRSDDADAIAQLQPELQDVPADIDSHEQVLRDNVLAWMYVYRGKYALARERLEDHAHADGAPREHLIGRCLLAMSHAMEGRLAAVENILRPVLQEAEKRGRAYAGVYCMAATLLADAMYELNETDAVRALLESRLDVIERLSMPDTVMRALLLLTGAHWAGHRHLDAFACLDRLDDYVCAQDLERLRAYLLCARARLYLRAGEVDLADASLQRLDALAARYPDAGRVHAFDIWLNAERAHAELDLHRNAFDAARERLQTVVAFCERSGRGRRAVSLRLQLALAEQGCGRAEAAHDSLLEALRAGHRLGLMRTLLDVSPQVPALLETALRDQALEPVLAFYTRRLLDAAAVPPAPANASAGSRAAPPAALAALSEREREILELVAQAMPNKKIARALNITPETVKWHLKNAFSKLGVNGRDEAAERLRDLKQGTNTTASHEVHAIK</sequence>
<dbReference type="CDD" id="cd06170">
    <property type="entry name" value="LuxR_C_like"/>
    <property type="match status" value="1"/>
</dbReference>
<dbReference type="InterPro" id="IPR016032">
    <property type="entry name" value="Sig_transdc_resp-reg_C-effctor"/>
</dbReference>
<evidence type="ECO:0000256" key="1">
    <source>
        <dbReference type="ARBA" id="ARBA00023015"/>
    </source>
</evidence>
<organism evidence="5 6">
    <name type="scientific">Cupriavidus oxalaticus</name>
    <dbReference type="NCBI Taxonomy" id="96344"/>
    <lineage>
        <taxon>Bacteria</taxon>
        <taxon>Pseudomonadati</taxon>
        <taxon>Pseudomonadota</taxon>
        <taxon>Betaproteobacteria</taxon>
        <taxon>Burkholderiales</taxon>
        <taxon>Burkholderiaceae</taxon>
        <taxon>Cupriavidus</taxon>
    </lineage>
</organism>
<geneLocation type="plasmid" evidence="5">
    <name>unnamed1</name>
</geneLocation>
<evidence type="ECO:0000256" key="2">
    <source>
        <dbReference type="ARBA" id="ARBA00023125"/>
    </source>
</evidence>
<dbReference type="PROSITE" id="PS50043">
    <property type="entry name" value="HTH_LUXR_2"/>
    <property type="match status" value="1"/>
</dbReference>
<dbReference type="PRINTS" id="PR00038">
    <property type="entry name" value="HTHLUXR"/>
</dbReference>
<reference evidence="5 6" key="1">
    <citation type="submission" date="2019-03" db="EMBL/GenBank/DDBJ databases">
        <title>Efficiently degradation of phenoxyalkanoic acid herbicides by Cupriavidus oxalaticus strain X32.</title>
        <authorList>
            <person name="Sheng X."/>
        </authorList>
    </citation>
    <scope>NUCLEOTIDE SEQUENCE [LARGE SCALE GENOMIC DNA]</scope>
    <source>
        <strain evidence="5 6">X32</strain>
        <plasmid evidence="5 6">unnamed1</plasmid>
    </source>
</reference>
<accession>A0A4P7LHW4</accession>
<protein>
    <submittedName>
        <fullName evidence="5">LuxR family transcriptional regulator</fullName>
    </submittedName>
</protein>
<dbReference type="InterPro" id="IPR027417">
    <property type="entry name" value="P-loop_NTPase"/>
</dbReference>
<dbReference type="PANTHER" id="PTHR44688">
    <property type="entry name" value="DNA-BINDING TRANSCRIPTIONAL ACTIVATOR DEVR_DOSR"/>
    <property type="match status" value="1"/>
</dbReference>
<dbReference type="SUPFAM" id="SSF52540">
    <property type="entry name" value="P-loop containing nucleoside triphosphate hydrolases"/>
    <property type="match status" value="1"/>
</dbReference>
<dbReference type="SMART" id="SM00421">
    <property type="entry name" value="HTH_LUXR"/>
    <property type="match status" value="1"/>
</dbReference>
<dbReference type="InterPro" id="IPR059106">
    <property type="entry name" value="WHD_MalT"/>
</dbReference>
<feature type="domain" description="HTH luxR-type" evidence="4">
    <location>
        <begin position="848"/>
        <end position="913"/>
    </location>
</feature>
<dbReference type="GO" id="GO:0003677">
    <property type="term" value="F:DNA binding"/>
    <property type="evidence" value="ECO:0007669"/>
    <property type="project" value="UniProtKB-KW"/>
</dbReference>